<organism evidence="15 16">
    <name type="scientific">Candidatus Azambacteria bacterium GW2011_GWE2_46_45</name>
    <dbReference type="NCBI Taxonomy" id="1618625"/>
    <lineage>
        <taxon>Bacteria</taxon>
        <taxon>Candidatus Azamiibacteriota</taxon>
    </lineage>
</organism>
<comment type="subcellular location">
    <subcellularLocation>
        <location evidence="2">Membrane</location>
        <topology evidence="2">Multi-pass membrane protein</topology>
    </subcellularLocation>
</comment>
<evidence type="ECO:0000256" key="3">
    <source>
        <dbReference type="ARBA" id="ARBA00007931"/>
    </source>
</evidence>
<evidence type="ECO:0000256" key="7">
    <source>
        <dbReference type="ARBA" id="ARBA00022801"/>
    </source>
</evidence>
<feature type="coiled-coil region" evidence="12">
    <location>
        <begin position="235"/>
        <end position="273"/>
    </location>
</feature>
<keyword evidence="7" id="KW-0378">Hydrolase</keyword>
<dbReference type="AlphaFoldDB" id="A0A0G1Q3B4"/>
<comment type="cofactor">
    <cofactor evidence="1">
        <name>Zn(2+)</name>
        <dbReference type="ChEBI" id="CHEBI:29105"/>
    </cofactor>
</comment>
<feature type="transmembrane region" description="Helical" evidence="13">
    <location>
        <begin position="12"/>
        <end position="32"/>
    </location>
</feature>
<feature type="domain" description="Peptidase M50" evidence="14">
    <location>
        <begin position="37"/>
        <end position="110"/>
    </location>
</feature>
<evidence type="ECO:0000256" key="8">
    <source>
        <dbReference type="ARBA" id="ARBA00022833"/>
    </source>
</evidence>
<dbReference type="Pfam" id="PF02163">
    <property type="entry name" value="Peptidase_M50"/>
    <property type="match status" value="1"/>
</dbReference>
<dbReference type="PANTHER" id="PTHR39188">
    <property type="entry name" value="MEMBRANE-ASSOCIATED ZINC METALLOPROTEASE M50B"/>
    <property type="match status" value="1"/>
</dbReference>
<keyword evidence="10" id="KW-0482">Metalloprotease</keyword>
<evidence type="ECO:0000256" key="1">
    <source>
        <dbReference type="ARBA" id="ARBA00001947"/>
    </source>
</evidence>
<dbReference type="Proteomes" id="UP000034202">
    <property type="component" value="Unassembled WGS sequence"/>
</dbReference>
<dbReference type="GO" id="GO:0016020">
    <property type="term" value="C:membrane"/>
    <property type="evidence" value="ECO:0007669"/>
    <property type="project" value="UniProtKB-SubCell"/>
</dbReference>
<evidence type="ECO:0000256" key="4">
    <source>
        <dbReference type="ARBA" id="ARBA00022670"/>
    </source>
</evidence>
<keyword evidence="12" id="KW-0175">Coiled coil</keyword>
<evidence type="ECO:0000313" key="16">
    <source>
        <dbReference type="Proteomes" id="UP000034202"/>
    </source>
</evidence>
<gene>
    <name evidence="15" type="ORF">UX55_C0041G0007</name>
</gene>
<keyword evidence="5 13" id="KW-0812">Transmembrane</keyword>
<evidence type="ECO:0000256" key="11">
    <source>
        <dbReference type="ARBA" id="ARBA00023136"/>
    </source>
</evidence>
<sequence>MTEKSSETRNSGLSYFWLAVSVLASILVWGWLFNYKMAIVLVVSLLVHESGHYYWMGREGIKKRKMMMIPPFGAIAMSGEPFPGYAAENRIALAGPGIGLAALFGFYFLLSVTGQSMWAAAVVITAYINLLNLIIPISVLDGGRVIKSTLFSLNYYFGMVFAVFGLAASVALGIYVSPIGFLIAYGVWREIKNVSGARKDVEIINAELQMLKDSREITAERLKMAKMLIDGEGISEEMRGLLRDDKDEMSRLKEKLDAKESELASQKEIAEKAAYPTLMTGGEILIGLGSFVLIIGVYFYFLNLMSQYVVFSPLNISDLIKYFN</sequence>
<keyword evidence="11 13" id="KW-0472">Membrane</keyword>
<dbReference type="EMBL" id="LCMQ01000041">
    <property type="protein sequence ID" value="KKU39252.1"/>
    <property type="molecule type" value="Genomic_DNA"/>
</dbReference>
<dbReference type="PANTHER" id="PTHR39188:SF3">
    <property type="entry name" value="STAGE IV SPORULATION PROTEIN FB"/>
    <property type="match status" value="1"/>
</dbReference>
<evidence type="ECO:0000256" key="12">
    <source>
        <dbReference type="SAM" id="Coils"/>
    </source>
</evidence>
<evidence type="ECO:0000259" key="14">
    <source>
        <dbReference type="Pfam" id="PF02163"/>
    </source>
</evidence>
<evidence type="ECO:0000256" key="2">
    <source>
        <dbReference type="ARBA" id="ARBA00004141"/>
    </source>
</evidence>
<accession>A0A0G1Q3B4</accession>
<reference evidence="15 16" key="1">
    <citation type="journal article" date="2015" name="Nature">
        <title>rRNA introns, odd ribosomes, and small enigmatic genomes across a large radiation of phyla.</title>
        <authorList>
            <person name="Brown C.T."/>
            <person name="Hug L.A."/>
            <person name="Thomas B.C."/>
            <person name="Sharon I."/>
            <person name="Castelle C.J."/>
            <person name="Singh A."/>
            <person name="Wilkins M.J."/>
            <person name="Williams K.H."/>
            <person name="Banfield J.F."/>
        </authorList>
    </citation>
    <scope>NUCLEOTIDE SEQUENCE [LARGE SCALE GENOMIC DNA]</scope>
</reference>
<feature type="transmembrane region" description="Helical" evidence="13">
    <location>
        <begin position="155"/>
        <end position="188"/>
    </location>
</feature>
<evidence type="ECO:0000256" key="9">
    <source>
        <dbReference type="ARBA" id="ARBA00022989"/>
    </source>
</evidence>
<evidence type="ECO:0000256" key="13">
    <source>
        <dbReference type="SAM" id="Phobius"/>
    </source>
</evidence>
<dbReference type="InterPro" id="IPR008915">
    <property type="entry name" value="Peptidase_M50"/>
</dbReference>
<feature type="transmembrane region" description="Helical" evidence="13">
    <location>
        <begin position="117"/>
        <end position="135"/>
    </location>
</feature>
<dbReference type="GO" id="GO:0046872">
    <property type="term" value="F:metal ion binding"/>
    <property type="evidence" value="ECO:0007669"/>
    <property type="project" value="UniProtKB-KW"/>
</dbReference>
<keyword evidence="9 13" id="KW-1133">Transmembrane helix</keyword>
<proteinExistence type="inferred from homology"/>
<feature type="transmembrane region" description="Helical" evidence="13">
    <location>
        <begin position="91"/>
        <end position="110"/>
    </location>
</feature>
<keyword evidence="6" id="KW-0479">Metal-binding</keyword>
<dbReference type="GO" id="GO:0008237">
    <property type="term" value="F:metallopeptidase activity"/>
    <property type="evidence" value="ECO:0007669"/>
    <property type="project" value="UniProtKB-KW"/>
</dbReference>
<evidence type="ECO:0000256" key="5">
    <source>
        <dbReference type="ARBA" id="ARBA00022692"/>
    </source>
</evidence>
<dbReference type="GO" id="GO:0006508">
    <property type="term" value="P:proteolysis"/>
    <property type="evidence" value="ECO:0007669"/>
    <property type="project" value="UniProtKB-KW"/>
</dbReference>
<keyword evidence="4" id="KW-0645">Protease</keyword>
<comment type="caution">
    <text evidence="15">The sequence shown here is derived from an EMBL/GenBank/DDBJ whole genome shotgun (WGS) entry which is preliminary data.</text>
</comment>
<feature type="transmembrane region" description="Helical" evidence="13">
    <location>
        <begin position="284"/>
        <end position="302"/>
    </location>
</feature>
<protein>
    <recommendedName>
        <fullName evidence="14">Peptidase M50 domain-containing protein</fullName>
    </recommendedName>
</protein>
<evidence type="ECO:0000313" key="15">
    <source>
        <dbReference type="EMBL" id="KKU39252.1"/>
    </source>
</evidence>
<name>A0A0G1Q3B4_9BACT</name>
<keyword evidence="8" id="KW-0862">Zinc</keyword>
<evidence type="ECO:0000256" key="6">
    <source>
        <dbReference type="ARBA" id="ARBA00022723"/>
    </source>
</evidence>
<comment type="similarity">
    <text evidence="3">Belongs to the peptidase M50B family.</text>
</comment>
<evidence type="ECO:0000256" key="10">
    <source>
        <dbReference type="ARBA" id="ARBA00023049"/>
    </source>
</evidence>